<gene>
    <name evidence="3" type="ORF">MTP16_11590</name>
</gene>
<evidence type="ECO:0000259" key="2">
    <source>
        <dbReference type="Pfam" id="PF12969"/>
    </source>
</evidence>
<feature type="domain" description="DUF3857" evidence="2">
    <location>
        <begin position="83"/>
        <end position="209"/>
    </location>
</feature>
<dbReference type="Pfam" id="PF12969">
    <property type="entry name" value="DUF3857"/>
    <property type="match status" value="1"/>
</dbReference>
<feature type="chain" id="PRO_5045700158" evidence="1">
    <location>
        <begin position="30"/>
        <end position="689"/>
    </location>
</feature>
<dbReference type="Gene3D" id="2.60.40.3140">
    <property type="match status" value="1"/>
</dbReference>
<organism evidence="3 4">
    <name type="scientific">Hymenobacter monticola</name>
    <dbReference type="NCBI Taxonomy" id="1705399"/>
    <lineage>
        <taxon>Bacteria</taxon>
        <taxon>Pseudomonadati</taxon>
        <taxon>Bacteroidota</taxon>
        <taxon>Cytophagia</taxon>
        <taxon>Cytophagales</taxon>
        <taxon>Hymenobacteraceae</taxon>
        <taxon>Hymenobacter</taxon>
    </lineage>
</organism>
<dbReference type="Proteomes" id="UP000831390">
    <property type="component" value="Chromosome"/>
</dbReference>
<proteinExistence type="predicted"/>
<evidence type="ECO:0000313" key="4">
    <source>
        <dbReference type="Proteomes" id="UP000831390"/>
    </source>
</evidence>
<keyword evidence="1" id="KW-0732">Signal</keyword>
<keyword evidence="4" id="KW-1185">Reference proteome</keyword>
<dbReference type="EMBL" id="CP094534">
    <property type="protein sequence ID" value="UOE36259.1"/>
    <property type="molecule type" value="Genomic_DNA"/>
</dbReference>
<dbReference type="Gene3D" id="3.10.620.30">
    <property type="match status" value="1"/>
</dbReference>
<name>A0ABY4BAS8_9BACT</name>
<dbReference type="Gene3D" id="2.60.120.1130">
    <property type="match status" value="1"/>
</dbReference>
<reference evidence="3 4" key="1">
    <citation type="submission" date="2022-03" db="EMBL/GenBank/DDBJ databases">
        <title>Hymenobactersp. isolated from the air.</title>
        <authorList>
            <person name="Won M."/>
            <person name="Kwon S.-W."/>
        </authorList>
    </citation>
    <scope>NUCLEOTIDE SEQUENCE [LARGE SCALE GENOMIC DNA]</scope>
    <source>
        <strain evidence="3 4">KACC 22596</strain>
    </source>
</reference>
<evidence type="ECO:0000256" key="1">
    <source>
        <dbReference type="SAM" id="SignalP"/>
    </source>
</evidence>
<dbReference type="RefSeq" id="WP_243519894.1">
    <property type="nucleotide sequence ID" value="NZ_CP094534.1"/>
</dbReference>
<dbReference type="InterPro" id="IPR024618">
    <property type="entry name" value="DUF3857"/>
</dbReference>
<evidence type="ECO:0000313" key="3">
    <source>
        <dbReference type="EMBL" id="UOE36259.1"/>
    </source>
</evidence>
<protein>
    <submittedName>
        <fullName evidence="3">DUF3857 domain-containing protein</fullName>
    </submittedName>
</protein>
<feature type="signal peptide" evidence="1">
    <location>
        <begin position="1"/>
        <end position="29"/>
    </location>
</feature>
<accession>A0ABY4BAS8</accession>
<sequence length="689" mass="75839">MPASLLLRRGRQVLPLLLAALLGAITAQAQPEPVKLGQIDKADLTAAPFVGDSAAAAVVLCDFGRSRMEGKGDGLQVVFERVTRIKILKKAGFENATVEIPLYRREGDQEKVSNLRGFTYNLVNGTVEKTKLEAAGAFLENRTPTLNIQRFTLPNVREGSVIEYAYTLRSDFLFNFQDWTFQRDVPVRWSEYRVVIPQFYKYKIIYQGSRPFDVNVLKAGVTSYTLDQKVPTGGGVTAGVSTGSMTVTASTEEHQWVLKNVPALREEPYMTTARDYVARLDFELTAEQWSETDYHDLTGSWDKINARLLKDDDFGGRLSRSGPLKDQVLPLATQYPAVTDRAAAVRRLVMAAVRYDGRDRCFAQEPLRKAYDAHRGSAADVNLLLIAALRDAGIEAHPLILSTRDHGRVSQEFPLLERFNYVVAAVPLADGKDLLLDATEPLLPCGVLPTRCLSRVGRLVTKEDANGRWVDLTPSHRQVRFQQINLTLDAQGGLSGKVHDERGGYAGANARAELANLGEKKYLAGLLQRHEGWAVPKLTVGQADAVDKPLTLDYEFQQPAADNAAAGTLYLNPLSEFGPGQNPFRHEDRSFAVDFGMQQEETVLVTLTLPAGYELASLPKPTVVDLPGGGGRFLYSVAAPSPGVVQLTSRLNLRKPVYTAAEYAGLRELYAQLMAHQAEKLVIQKKAGG</sequence>